<reference evidence="1" key="2">
    <citation type="submission" date="2021-08" db="EMBL/GenBank/DDBJ databases">
        <authorList>
            <person name="Tani A."/>
            <person name="Ola A."/>
            <person name="Ogura Y."/>
            <person name="Katsura K."/>
            <person name="Hayashi T."/>
        </authorList>
    </citation>
    <scope>NUCLEOTIDE SEQUENCE</scope>
    <source>
        <strain evidence="1">DSM 17168</strain>
    </source>
</reference>
<proteinExistence type="predicted"/>
<organism evidence="1 2">
    <name type="scientific">Methylobacterium isbiliense</name>
    <dbReference type="NCBI Taxonomy" id="315478"/>
    <lineage>
        <taxon>Bacteria</taxon>
        <taxon>Pseudomonadati</taxon>
        <taxon>Pseudomonadota</taxon>
        <taxon>Alphaproteobacteria</taxon>
        <taxon>Hyphomicrobiales</taxon>
        <taxon>Methylobacteriaceae</taxon>
        <taxon>Methylobacterium</taxon>
    </lineage>
</organism>
<reference evidence="1" key="1">
    <citation type="journal article" date="2021" name="Front. Microbiol.">
        <title>Comprehensive Comparative Genomics and Phenotyping of Methylobacterium Species.</title>
        <authorList>
            <person name="Alessa O."/>
            <person name="Ogura Y."/>
            <person name="Fujitani Y."/>
            <person name="Takami H."/>
            <person name="Hayashi T."/>
            <person name="Sahin N."/>
            <person name="Tani A."/>
        </authorList>
    </citation>
    <scope>NUCLEOTIDE SEQUENCE</scope>
    <source>
        <strain evidence="1">DSM 17168</strain>
    </source>
</reference>
<accession>A0ABQ4SDK9</accession>
<dbReference type="RefSeq" id="WP_238235465.1">
    <property type="nucleotide sequence ID" value="NZ_BPQQ01000028.1"/>
</dbReference>
<sequence>MITYEQAVEQKRSKLVGIVDVLASAHGSKMRAYQTVGQEIARSPTWVRRVIGRSPLVRIDLHDALNIAALYDRLCARIEAAAEHEEARADVLRSIRHAVVEGGRPARDGVDGPARRGAARAGGSAARVAAAALDAQEAMDAYGSTAAARVTRG</sequence>
<protein>
    <submittedName>
        <fullName evidence="1">Uncharacterized protein</fullName>
    </submittedName>
</protein>
<dbReference type="Proteomes" id="UP001055153">
    <property type="component" value="Unassembled WGS sequence"/>
</dbReference>
<evidence type="ECO:0000313" key="1">
    <source>
        <dbReference type="EMBL" id="GJE00580.1"/>
    </source>
</evidence>
<gene>
    <name evidence="1" type="ORF">GMJLKIPL_2503</name>
</gene>
<dbReference type="EMBL" id="BPQQ01000028">
    <property type="protein sequence ID" value="GJE00580.1"/>
    <property type="molecule type" value="Genomic_DNA"/>
</dbReference>
<comment type="caution">
    <text evidence="1">The sequence shown here is derived from an EMBL/GenBank/DDBJ whole genome shotgun (WGS) entry which is preliminary data.</text>
</comment>
<name>A0ABQ4SDK9_9HYPH</name>
<evidence type="ECO:0000313" key="2">
    <source>
        <dbReference type="Proteomes" id="UP001055153"/>
    </source>
</evidence>
<keyword evidence="2" id="KW-1185">Reference proteome</keyword>